<name>A0A443SPJ6_9ACAR</name>
<dbReference type="STRING" id="299467.A0A443SPJ6"/>
<gene>
    <name evidence="15" type="ORF">B4U80_00214</name>
</gene>
<evidence type="ECO:0000256" key="1">
    <source>
        <dbReference type="ARBA" id="ARBA00003767"/>
    </source>
</evidence>
<dbReference type="FunFam" id="3.30.160.60:FF:000260">
    <property type="entry name" value="Spalt-like transcription factor 1"/>
    <property type="match status" value="1"/>
</dbReference>
<evidence type="ECO:0000256" key="13">
    <source>
        <dbReference type="SAM" id="Coils"/>
    </source>
</evidence>
<evidence type="ECO:0000256" key="6">
    <source>
        <dbReference type="ARBA" id="ARBA00022771"/>
    </source>
</evidence>
<comment type="similarity">
    <text evidence="3">Belongs to the krueppel C2H2-type zinc-finger protein family.</text>
</comment>
<keyword evidence="10" id="KW-0804">Transcription</keyword>
<keyword evidence="5" id="KW-0677">Repeat</keyword>
<dbReference type="FunFam" id="3.30.160.60:FF:001963">
    <property type="entry name" value="Replication initiator 1"/>
    <property type="match status" value="1"/>
</dbReference>
<keyword evidence="16" id="KW-1185">Reference proteome</keyword>
<organism evidence="15 16">
    <name type="scientific">Leptotrombidium deliense</name>
    <dbReference type="NCBI Taxonomy" id="299467"/>
    <lineage>
        <taxon>Eukaryota</taxon>
        <taxon>Metazoa</taxon>
        <taxon>Ecdysozoa</taxon>
        <taxon>Arthropoda</taxon>
        <taxon>Chelicerata</taxon>
        <taxon>Arachnida</taxon>
        <taxon>Acari</taxon>
        <taxon>Acariformes</taxon>
        <taxon>Trombidiformes</taxon>
        <taxon>Prostigmata</taxon>
        <taxon>Anystina</taxon>
        <taxon>Parasitengona</taxon>
        <taxon>Trombiculoidea</taxon>
        <taxon>Trombiculidae</taxon>
        <taxon>Leptotrombidium</taxon>
    </lineage>
</organism>
<dbReference type="PROSITE" id="PS00028">
    <property type="entry name" value="ZINC_FINGER_C2H2_1"/>
    <property type="match status" value="4"/>
</dbReference>
<dbReference type="PANTHER" id="PTHR14003">
    <property type="entry name" value="TRANSCRIPTIONAL REPRESSOR PROTEIN YY"/>
    <property type="match status" value="1"/>
</dbReference>
<dbReference type="GO" id="GO:0000785">
    <property type="term" value="C:chromatin"/>
    <property type="evidence" value="ECO:0007669"/>
    <property type="project" value="TreeGrafter"/>
</dbReference>
<proteinExistence type="inferred from homology"/>
<dbReference type="PANTHER" id="PTHR14003:SF23">
    <property type="entry name" value="ZINC FINGER PROTEIN 143"/>
    <property type="match status" value="1"/>
</dbReference>
<dbReference type="InterPro" id="IPR013087">
    <property type="entry name" value="Znf_C2H2_type"/>
</dbReference>
<dbReference type="VEuPathDB" id="VectorBase:LDEU002604"/>
<keyword evidence="6 12" id="KW-0863">Zinc-finger</keyword>
<evidence type="ECO:0000256" key="5">
    <source>
        <dbReference type="ARBA" id="ARBA00022737"/>
    </source>
</evidence>
<dbReference type="Proteomes" id="UP000288716">
    <property type="component" value="Unassembled WGS sequence"/>
</dbReference>
<dbReference type="FunFam" id="3.30.160.60:FF:000966">
    <property type="entry name" value="ZFP90 zinc finger protein"/>
    <property type="match status" value="1"/>
</dbReference>
<keyword evidence="7" id="KW-0862">Zinc</keyword>
<reference evidence="15 16" key="1">
    <citation type="journal article" date="2018" name="Gigascience">
        <title>Genomes of trombidid mites reveal novel predicted allergens and laterally-transferred genes associated with secondary metabolism.</title>
        <authorList>
            <person name="Dong X."/>
            <person name="Chaisiri K."/>
            <person name="Xia D."/>
            <person name="Armstrong S.D."/>
            <person name="Fang Y."/>
            <person name="Donnelly M.J."/>
            <person name="Kadowaki T."/>
            <person name="McGarry J.W."/>
            <person name="Darby A.C."/>
            <person name="Makepeace B.L."/>
        </authorList>
    </citation>
    <scope>NUCLEOTIDE SEQUENCE [LARGE SCALE GENOMIC DNA]</scope>
    <source>
        <strain evidence="15">UoL-UT</strain>
    </source>
</reference>
<comment type="function">
    <text evidence="1">May be involved in transcriptional regulation.</text>
</comment>
<feature type="domain" description="C2H2-type" evidence="14">
    <location>
        <begin position="295"/>
        <end position="318"/>
    </location>
</feature>
<dbReference type="InterPro" id="IPR036236">
    <property type="entry name" value="Znf_C2H2_sf"/>
</dbReference>
<evidence type="ECO:0000256" key="12">
    <source>
        <dbReference type="PROSITE-ProRule" id="PRU00042"/>
    </source>
</evidence>
<evidence type="ECO:0000256" key="4">
    <source>
        <dbReference type="ARBA" id="ARBA00022723"/>
    </source>
</evidence>
<keyword evidence="13" id="KW-0175">Coiled coil</keyword>
<evidence type="ECO:0000256" key="2">
    <source>
        <dbReference type="ARBA" id="ARBA00004123"/>
    </source>
</evidence>
<dbReference type="GO" id="GO:0000981">
    <property type="term" value="F:DNA-binding transcription factor activity, RNA polymerase II-specific"/>
    <property type="evidence" value="ECO:0007669"/>
    <property type="project" value="TreeGrafter"/>
</dbReference>
<keyword evidence="9" id="KW-0238">DNA-binding</keyword>
<evidence type="ECO:0000256" key="10">
    <source>
        <dbReference type="ARBA" id="ARBA00023163"/>
    </source>
</evidence>
<feature type="domain" description="C2H2-type" evidence="14">
    <location>
        <begin position="267"/>
        <end position="294"/>
    </location>
</feature>
<evidence type="ECO:0000256" key="7">
    <source>
        <dbReference type="ARBA" id="ARBA00022833"/>
    </source>
</evidence>
<keyword evidence="4" id="KW-0479">Metal-binding</keyword>
<feature type="domain" description="C2H2-type" evidence="14">
    <location>
        <begin position="211"/>
        <end position="238"/>
    </location>
</feature>
<evidence type="ECO:0000256" key="3">
    <source>
        <dbReference type="ARBA" id="ARBA00006991"/>
    </source>
</evidence>
<dbReference type="SMART" id="SM00355">
    <property type="entry name" value="ZnF_C2H2"/>
    <property type="match status" value="4"/>
</dbReference>
<dbReference type="AlphaFoldDB" id="A0A443SPJ6"/>
<dbReference type="PROSITE" id="PS50157">
    <property type="entry name" value="ZINC_FINGER_C2H2_2"/>
    <property type="match status" value="4"/>
</dbReference>
<dbReference type="GO" id="GO:0000978">
    <property type="term" value="F:RNA polymerase II cis-regulatory region sequence-specific DNA binding"/>
    <property type="evidence" value="ECO:0007669"/>
    <property type="project" value="TreeGrafter"/>
</dbReference>
<dbReference type="GO" id="GO:0031519">
    <property type="term" value="C:PcG protein complex"/>
    <property type="evidence" value="ECO:0007669"/>
    <property type="project" value="TreeGrafter"/>
</dbReference>
<evidence type="ECO:0000313" key="16">
    <source>
        <dbReference type="Proteomes" id="UP000288716"/>
    </source>
</evidence>
<comment type="subcellular location">
    <subcellularLocation>
        <location evidence="2">Nucleus</location>
    </subcellularLocation>
</comment>
<dbReference type="GO" id="GO:0008270">
    <property type="term" value="F:zinc ion binding"/>
    <property type="evidence" value="ECO:0007669"/>
    <property type="project" value="UniProtKB-KW"/>
</dbReference>
<sequence length="325" mass="37347">MESSGSCDSAIKIIFNEFRDLLDKLEARVKQREEQLKKDVKAQLLSSLESIFKSHLSEIADERSKNNFNFLDALLSKLGTEEVDCQRENRQFDTSDIHSDANSISQEFADFKKRVETTSPFSPNSGTTTDSNEDAYSHCHTPEMSAKCDTVTQMVVPLNPTQFIGEPFKSDDELNDSEETEKTMVPEMCYRQAVKKRKHYQIPFSMVNNSNQCPICFQNFSQRNSLNRHIRSHTGERPFPCSYCGKRFIDKERLKVHIRIHTGEKPFSCDICGRHFTQKSTVKRHMSVHTGAKPHNCEYCGKRFGSKDNLKVHIKSHTRIDHIVG</sequence>
<evidence type="ECO:0000256" key="8">
    <source>
        <dbReference type="ARBA" id="ARBA00023015"/>
    </source>
</evidence>
<dbReference type="GO" id="GO:0005667">
    <property type="term" value="C:transcription regulator complex"/>
    <property type="evidence" value="ECO:0007669"/>
    <property type="project" value="TreeGrafter"/>
</dbReference>
<comment type="caution">
    <text evidence="15">The sequence shown here is derived from an EMBL/GenBank/DDBJ whole genome shotgun (WGS) entry which is preliminary data.</text>
</comment>
<evidence type="ECO:0000256" key="11">
    <source>
        <dbReference type="ARBA" id="ARBA00023242"/>
    </source>
</evidence>
<feature type="coiled-coil region" evidence="13">
    <location>
        <begin position="15"/>
        <end position="42"/>
    </location>
</feature>
<protein>
    <submittedName>
        <fullName evidence="15">Gastrula zinc finger protein XlCGF57.1-like protein</fullName>
    </submittedName>
</protein>
<dbReference type="Gene3D" id="3.30.160.60">
    <property type="entry name" value="Classic Zinc Finger"/>
    <property type="match status" value="4"/>
</dbReference>
<keyword evidence="8" id="KW-0805">Transcription regulation</keyword>
<feature type="domain" description="C2H2-type" evidence="14">
    <location>
        <begin position="239"/>
        <end position="266"/>
    </location>
</feature>
<dbReference type="EMBL" id="NCKV01000919">
    <property type="protein sequence ID" value="RWS29437.1"/>
    <property type="molecule type" value="Genomic_DNA"/>
</dbReference>
<dbReference type="Pfam" id="PF00096">
    <property type="entry name" value="zf-C2H2"/>
    <property type="match status" value="4"/>
</dbReference>
<keyword evidence="11" id="KW-0539">Nucleus</keyword>
<evidence type="ECO:0000256" key="9">
    <source>
        <dbReference type="ARBA" id="ARBA00023125"/>
    </source>
</evidence>
<accession>A0A443SPJ6</accession>
<evidence type="ECO:0000313" key="15">
    <source>
        <dbReference type="EMBL" id="RWS29437.1"/>
    </source>
</evidence>
<dbReference type="OrthoDB" id="6436585at2759"/>
<dbReference type="SUPFAM" id="SSF57667">
    <property type="entry name" value="beta-beta-alpha zinc fingers"/>
    <property type="match status" value="2"/>
</dbReference>
<evidence type="ECO:0000259" key="14">
    <source>
        <dbReference type="PROSITE" id="PS50157"/>
    </source>
</evidence>